<dbReference type="CDD" id="cd12105">
    <property type="entry name" value="HmuY"/>
    <property type="match status" value="1"/>
</dbReference>
<dbReference type="InterPro" id="IPR025921">
    <property type="entry name" value="HmuY"/>
</dbReference>
<keyword evidence="2" id="KW-1185">Reference proteome</keyword>
<organism evidence="1 2">
    <name type="scientific">Hyalangium minutum</name>
    <dbReference type="NCBI Taxonomy" id="394096"/>
    <lineage>
        <taxon>Bacteria</taxon>
        <taxon>Pseudomonadati</taxon>
        <taxon>Myxococcota</taxon>
        <taxon>Myxococcia</taxon>
        <taxon>Myxococcales</taxon>
        <taxon>Cystobacterineae</taxon>
        <taxon>Archangiaceae</taxon>
        <taxon>Hyalangium</taxon>
    </lineage>
</organism>
<dbReference type="EMBL" id="JMCB01000002">
    <property type="protein sequence ID" value="KFE71367.1"/>
    <property type="molecule type" value="Genomic_DNA"/>
</dbReference>
<sequence length="240" mass="26144">MMMMSMVPLWAGCGTDDEPEPAPKCEASAVRCTEQSIDQLDLLTTVSTGEIREEGTTSGQFHTYVDARAGGLTPTQSYTYVSFTEQGLTRVSVDDQAALASTDWDIAFRRFVIRVNSGVSGPSCVSVAQAPVGTTFDSVTRVDPAWQFRTENYFTETCELVEDDTGIGAPAAVMGSYWSYESCLVMTGNVFVLRLADSRHVKVQVTSYYEPSVQETCNQTGSATQPSGAAQFRVKWAFLP</sequence>
<comment type="caution">
    <text evidence="1">The sequence shown here is derived from an EMBL/GenBank/DDBJ whole genome shotgun (WGS) entry which is preliminary data.</text>
</comment>
<dbReference type="STRING" id="394096.DB31_3497"/>
<proteinExistence type="predicted"/>
<gene>
    <name evidence="1" type="ORF">DB31_3497</name>
</gene>
<evidence type="ECO:0000313" key="1">
    <source>
        <dbReference type="EMBL" id="KFE71367.1"/>
    </source>
</evidence>
<name>A0A085WUK4_9BACT</name>
<dbReference type="Pfam" id="PF14064">
    <property type="entry name" value="HmuY"/>
    <property type="match status" value="1"/>
</dbReference>
<reference evidence="1 2" key="1">
    <citation type="submission" date="2014-04" db="EMBL/GenBank/DDBJ databases">
        <title>Genome assembly of Hyalangium minutum DSM 14724.</title>
        <authorList>
            <person name="Sharma G."/>
            <person name="Subramanian S."/>
        </authorList>
    </citation>
    <scope>NUCLEOTIDE SEQUENCE [LARGE SCALE GENOMIC DNA]</scope>
    <source>
        <strain evidence="1 2">DSM 14724</strain>
    </source>
</reference>
<accession>A0A085WUK4</accession>
<dbReference type="AlphaFoldDB" id="A0A085WUK4"/>
<evidence type="ECO:0000313" key="2">
    <source>
        <dbReference type="Proteomes" id="UP000028725"/>
    </source>
</evidence>
<dbReference type="Proteomes" id="UP000028725">
    <property type="component" value="Unassembled WGS sequence"/>
</dbReference>
<protein>
    <submittedName>
        <fullName evidence="1">Uncharacterized protein</fullName>
    </submittedName>
</protein>